<evidence type="ECO:0000256" key="4">
    <source>
        <dbReference type="ARBA" id="ARBA00005259"/>
    </source>
</evidence>
<comment type="pathway">
    <text evidence="3 14">Cofactor biosynthesis; riboflavin biosynthesis; 5-amino-6-(D-ribitylamino)uracil from GTP: step 3/4.</text>
</comment>
<comment type="catalytic activity">
    <reaction evidence="13 14">
        <text>2,5-diamino-6-hydroxy-4-(5-phosphoribosylamino)-pyrimidine + H2O + H(+) = 5-amino-6-(5-phospho-D-ribosylamino)uracil + NH4(+)</text>
        <dbReference type="Rhea" id="RHEA:21868"/>
        <dbReference type="ChEBI" id="CHEBI:15377"/>
        <dbReference type="ChEBI" id="CHEBI:15378"/>
        <dbReference type="ChEBI" id="CHEBI:28938"/>
        <dbReference type="ChEBI" id="CHEBI:58453"/>
        <dbReference type="ChEBI" id="CHEBI:58614"/>
        <dbReference type="EC" id="3.5.4.26"/>
    </reaction>
</comment>
<keyword evidence="8 14" id="KW-0862">Zinc</keyword>
<comment type="function">
    <text evidence="1 14">Converts 2,5-diamino-6-(ribosylamino)-4(3h)-pyrimidinone 5'-phosphate into 5-amino-6-(ribosylamino)-2,4(1h,3h)-pyrimidinedione 5'-phosphate.</text>
</comment>
<feature type="binding site" evidence="17">
    <location>
        <position position="78"/>
    </location>
    <ligand>
        <name>Zn(2+)</name>
        <dbReference type="ChEBI" id="CHEBI:29105"/>
        <note>catalytic</note>
    </ligand>
</feature>
<evidence type="ECO:0000256" key="7">
    <source>
        <dbReference type="ARBA" id="ARBA00022723"/>
    </source>
</evidence>
<dbReference type="SUPFAM" id="SSF53597">
    <property type="entry name" value="Dihydrofolate reductase-like"/>
    <property type="match status" value="1"/>
</dbReference>
<dbReference type="EC" id="1.1.1.193" evidence="14"/>
<evidence type="ECO:0000256" key="2">
    <source>
        <dbReference type="ARBA" id="ARBA00004882"/>
    </source>
</evidence>
<dbReference type="PROSITE" id="PS00903">
    <property type="entry name" value="CYT_DCMP_DEAMINASES_1"/>
    <property type="match status" value="1"/>
</dbReference>
<dbReference type="PANTHER" id="PTHR38011">
    <property type="entry name" value="DIHYDROFOLATE REDUCTASE FAMILY PROTEIN (AFU_ORTHOLOGUE AFUA_8G06820)"/>
    <property type="match status" value="1"/>
</dbReference>
<dbReference type="Pfam" id="PF01872">
    <property type="entry name" value="RibD_C"/>
    <property type="match status" value="1"/>
</dbReference>
<evidence type="ECO:0000256" key="1">
    <source>
        <dbReference type="ARBA" id="ARBA00002151"/>
    </source>
</evidence>
<evidence type="ECO:0000256" key="11">
    <source>
        <dbReference type="ARBA" id="ARBA00023268"/>
    </source>
</evidence>
<feature type="binding site" evidence="16">
    <location>
        <position position="198"/>
    </location>
    <ligand>
        <name>NADP(+)</name>
        <dbReference type="ChEBI" id="CHEBI:58349"/>
    </ligand>
</feature>
<feature type="binding site" evidence="16">
    <location>
        <position position="172"/>
    </location>
    <ligand>
        <name>NADP(+)</name>
        <dbReference type="ChEBI" id="CHEBI:58349"/>
    </ligand>
</feature>
<accession>A0A853DI53</accession>
<dbReference type="GO" id="GO:0008270">
    <property type="term" value="F:zinc ion binding"/>
    <property type="evidence" value="ECO:0007669"/>
    <property type="project" value="InterPro"/>
</dbReference>
<dbReference type="Proteomes" id="UP000571817">
    <property type="component" value="Unassembled WGS sequence"/>
</dbReference>
<proteinExistence type="inferred from homology"/>
<evidence type="ECO:0000256" key="17">
    <source>
        <dbReference type="PIRSR" id="PIRSR006769-3"/>
    </source>
</evidence>
<evidence type="ECO:0000259" key="18">
    <source>
        <dbReference type="PROSITE" id="PS51747"/>
    </source>
</evidence>
<keyword evidence="11" id="KW-0511">Multifunctional enzyme</keyword>
<feature type="binding site" evidence="16">
    <location>
        <position position="202"/>
    </location>
    <ligand>
        <name>NADP(+)</name>
        <dbReference type="ChEBI" id="CHEBI:58349"/>
    </ligand>
</feature>
<keyword evidence="9 14" id="KW-0521">NADP</keyword>
<evidence type="ECO:0000313" key="20">
    <source>
        <dbReference type="Proteomes" id="UP000571817"/>
    </source>
</evidence>
<feature type="binding site" evidence="16">
    <location>
        <position position="267"/>
    </location>
    <ligand>
        <name>substrate</name>
    </ligand>
</feature>
<comment type="similarity">
    <text evidence="5 14">In the C-terminal section; belongs to the HTP reductase family.</text>
</comment>
<dbReference type="PANTHER" id="PTHR38011:SF7">
    <property type="entry name" value="2,5-DIAMINO-6-RIBOSYLAMINO-4(3H)-PYRIMIDINONE 5'-PHOSPHATE REDUCTASE"/>
    <property type="match status" value="1"/>
</dbReference>
<dbReference type="InterPro" id="IPR002734">
    <property type="entry name" value="RibDG_C"/>
</dbReference>
<dbReference type="InterPro" id="IPR016192">
    <property type="entry name" value="APOBEC/CMP_deaminase_Zn-bd"/>
</dbReference>
<keyword evidence="6 14" id="KW-0686">Riboflavin biosynthesis</keyword>
<gene>
    <name evidence="19" type="ORF">HNR15_001444</name>
</gene>
<evidence type="ECO:0000256" key="10">
    <source>
        <dbReference type="ARBA" id="ARBA00023002"/>
    </source>
</evidence>
<evidence type="ECO:0000256" key="15">
    <source>
        <dbReference type="PIRSR" id="PIRSR006769-1"/>
    </source>
</evidence>
<name>A0A853DI53_9MICO</name>
<dbReference type="InterPro" id="IPR024072">
    <property type="entry name" value="DHFR-like_dom_sf"/>
</dbReference>
<evidence type="ECO:0000256" key="12">
    <source>
        <dbReference type="ARBA" id="ARBA00049861"/>
    </source>
</evidence>
<dbReference type="AlphaFoldDB" id="A0A853DI53"/>
<evidence type="ECO:0000256" key="3">
    <source>
        <dbReference type="ARBA" id="ARBA00004910"/>
    </source>
</evidence>
<sequence>MDTRSRDETFLLRALELAQRGPAVDANPRVGCVVVAGDSVVGEGWHDGAGTAHAEVMALGAAGDRARGATAYATLEPCAHVSRTGPCAEALVEAGVRRVVYAQSDPNPAARGGAAVLRDADVEVSGGLLAAEAAALNAHWTFAVEHERPYVTWKFAATLDGRSAAADGSSRWITGAQARADVHRLRAGAGALVVGTGTVLADDPALTVRTPDAPRRPPTRVVVGEREIPATAMVLDDAAPTVQLHSHDPHLVLKQLHAQEIRHVWLEGGPTLAAAFLRAGLVDEVVAYLAPALLGDGPTAVAGLGIGSIDGIRRFQLTEVTRLGDDLRLLLHPTTKEA</sequence>
<evidence type="ECO:0000256" key="5">
    <source>
        <dbReference type="ARBA" id="ARBA00007417"/>
    </source>
</evidence>
<feature type="domain" description="CMP/dCMP-type deaminase" evidence="18">
    <location>
        <begin position="5"/>
        <end position="117"/>
    </location>
</feature>
<dbReference type="PROSITE" id="PS51747">
    <property type="entry name" value="CYT_DCMP_DEAMINASES_2"/>
    <property type="match status" value="1"/>
</dbReference>
<dbReference type="NCBIfam" id="TIGR00326">
    <property type="entry name" value="eubact_ribD"/>
    <property type="match status" value="1"/>
</dbReference>
<dbReference type="CDD" id="cd01284">
    <property type="entry name" value="Riboflavin_deaminase-reductase"/>
    <property type="match status" value="1"/>
</dbReference>
<dbReference type="EMBL" id="JACCFW010000001">
    <property type="protein sequence ID" value="NYJ74481.1"/>
    <property type="molecule type" value="Genomic_DNA"/>
</dbReference>
<evidence type="ECO:0000256" key="16">
    <source>
        <dbReference type="PIRSR" id="PIRSR006769-2"/>
    </source>
</evidence>
<dbReference type="InterPro" id="IPR016193">
    <property type="entry name" value="Cytidine_deaminase-like"/>
</dbReference>
<dbReference type="Gene3D" id="3.40.140.10">
    <property type="entry name" value="Cytidine Deaminase, domain 2"/>
    <property type="match status" value="1"/>
</dbReference>
<feature type="active site" description="Proton donor" evidence="15">
    <location>
        <position position="55"/>
    </location>
</feature>
<keyword evidence="14 19" id="KW-0378">Hydrolase</keyword>
<evidence type="ECO:0000256" key="13">
    <source>
        <dbReference type="ARBA" id="ARBA00049886"/>
    </source>
</evidence>
<evidence type="ECO:0000256" key="8">
    <source>
        <dbReference type="ARBA" id="ARBA00022833"/>
    </source>
</evidence>
<dbReference type="GO" id="GO:0009231">
    <property type="term" value="P:riboflavin biosynthetic process"/>
    <property type="evidence" value="ECO:0007669"/>
    <property type="project" value="UniProtKB-UniPathway"/>
</dbReference>
<dbReference type="GO" id="GO:0008703">
    <property type="term" value="F:5-amino-6-(5-phosphoribosylamino)uracil reductase activity"/>
    <property type="evidence" value="ECO:0007669"/>
    <property type="project" value="UniProtKB-EC"/>
</dbReference>
<evidence type="ECO:0000313" key="19">
    <source>
        <dbReference type="EMBL" id="NYJ74481.1"/>
    </source>
</evidence>
<evidence type="ECO:0000256" key="14">
    <source>
        <dbReference type="PIRNR" id="PIRNR006769"/>
    </source>
</evidence>
<dbReference type="InterPro" id="IPR050765">
    <property type="entry name" value="Riboflavin_Biosynth_HTPR"/>
</dbReference>
<dbReference type="Pfam" id="PF00383">
    <property type="entry name" value="dCMP_cyt_deam_1"/>
    <property type="match status" value="1"/>
</dbReference>
<dbReference type="InterPro" id="IPR002125">
    <property type="entry name" value="CMP_dCMP_dom"/>
</dbReference>
<comment type="cofactor">
    <cofactor evidence="14 17">
        <name>Zn(2+)</name>
        <dbReference type="ChEBI" id="CHEBI:29105"/>
    </cofactor>
    <text evidence="14 17">Binds 1 zinc ion.</text>
</comment>
<dbReference type="SUPFAM" id="SSF53927">
    <property type="entry name" value="Cytidine deaminase-like"/>
    <property type="match status" value="1"/>
</dbReference>
<comment type="pathway">
    <text evidence="2 14">Cofactor biosynthesis; riboflavin biosynthesis; 5-amino-6-(D-ribitylamino)uracil from GTP: step 2/4.</text>
</comment>
<feature type="binding site" evidence="16">
    <location>
        <begin position="269"/>
        <end position="275"/>
    </location>
    <ligand>
        <name>NADP(+)</name>
        <dbReference type="ChEBI" id="CHEBI:58349"/>
    </ligand>
</feature>
<reference evidence="19 20" key="1">
    <citation type="submission" date="2020-07" db="EMBL/GenBank/DDBJ databases">
        <title>Sequencing the genomes of 1000 actinobacteria strains.</title>
        <authorList>
            <person name="Klenk H.-P."/>
        </authorList>
    </citation>
    <scope>NUCLEOTIDE SEQUENCE [LARGE SCALE GENOMIC DNA]</scope>
    <source>
        <strain evidence="19 20">DSM 29531</strain>
    </source>
</reference>
<feature type="binding site" evidence="16">
    <location>
        <position position="170"/>
    </location>
    <ligand>
        <name>substrate</name>
    </ligand>
</feature>
<feature type="binding site" evidence="16">
    <location>
        <position position="209"/>
    </location>
    <ligand>
        <name>substrate</name>
    </ligand>
</feature>
<comment type="catalytic activity">
    <reaction evidence="12 14">
        <text>5-amino-6-(5-phospho-D-ribitylamino)uracil + NADP(+) = 5-amino-6-(5-phospho-D-ribosylamino)uracil + NADPH + H(+)</text>
        <dbReference type="Rhea" id="RHEA:17845"/>
        <dbReference type="ChEBI" id="CHEBI:15378"/>
        <dbReference type="ChEBI" id="CHEBI:57783"/>
        <dbReference type="ChEBI" id="CHEBI:58349"/>
        <dbReference type="ChEBI" id="CHEBI:58421"/>
        <dbReference type="ChEBI" id="CHEBI:58453"/>
        <dbReference type="EC" id="1.1.1.193"/>
    </reaction>
</comment>
<dbReference type="Gene3D" id="3.40.430.10">
    <property type="entry name" value="Dihydrofolate Reductase, subunit A"/>
    <property type="match status" value="2"/>
</dbReference>
<dbReference type="UniPathway" id="UPA00275">
    <property type="reaction ID" value="UER00401"/>
</dbReference>
<dbReference type="RefSeq" id="WP_179480393.1">
    <property type="nucleotide sequence ID" value="NZ_JACCFW010000001.1"/>
</dbReference>
<keyword evidence="7 14" id="KW-0479">Metal-binding</keyword>
<protein>
    <recommendedName>
        <fullName evidence="14">Riboflavin biosynthesis protein RibD</fullName>
    </recommendedName>
    <domain>
        <recommendedName>
            <fullName evidence="14">Diaminohydroxyphosphoribosylaminopyrimidine deaminase</fullName>
            <shortName evidence="14">DRAP deaminase</shortName>
            <ecNumber evidence="14">3.5.4.26</ecNumber>
        </recommendedName>
        <alternativeName>
            <fullName evidence="14">Riboflavin-specific deaminase</fullName>
        </alternativeName>
    </domain>
    <domain>
        <recommendedName>
            <fullName evidence="14">5-amino-6-(5-phosphoribosylamino)uracil reductase</fullName>
            <ecNumber evidence="14">1.1.1.193</ecNumber>
        </recommendedName>
        <alternativeName>
            <fullName evidence="14">HTP reductase</fullName>
        </alternativeName>
    </domain>
</protein>
<feature type="binding site" evidence="16">
    <location>
        <position position="206"/>
    </location>
    <ligand>
        <name>substrate</name>
    </ligand>
</feature>
<feature type="binding site" evidence="16">
    <location>
        <position position="156"/>
    </location>
    <ligand>
        <name>NADP(+)</name>
        <dbReference type="ChEBI" id="CHEBI:58349"/>
    </ligand>
</feature>
<keyword evidence="10 14" id="KW-0560">Oxidoreductase</keyword>
<dbReference type="EC" id="3.5.4.26" evidence="14"/>
<feature type="binding site" evidence="17">
    <location>
        <position position="53"/>
    </location>
    <ligand>
        <name>Zn(2+)</name>
        <dbReference type="ChEBI" id="CHEBI:29105"/>
        <note>catalytic</note>
    </ligand>
</feature>
<dbReference type="GO" id="GO:0008835">
    <property type="term" value="F:diaminohydroxyphosphoribosylaminopyrimidine deaminase activity"/>
    <property type="evidence" value="ECO:0007669"/>
    <property type="project" value="UniProtKB-EC"/>
</dbReference>
<feature type="binding site" evidence="16">
    <location>
        <position position="186"/>
    </location>
    <ligand>
        <name>substrate</name>
    </ligand>
</feature>
<keyword evidence="20" id="KW-1185">Reference proteome</keyword>
<comment type="caution">
    <text evidence="19">The sequence shown here is derived from an EMBL/GenBank/DDBJ whole genome shotgun (WGS) entry which is preliminary data.</text>
</comment>
<dbReference type="InterPro" id="IPR004794">
    <property type="entry name" value="Eubact_RibD"/>
</dbReference>
<feature type="binding site" evidence="17">
    <location>
        <position position="87"/>
    </location>
    <ligand>
        <name>Zn(2+)</name>
        <dbReference type="ChEBI" id="CHEBI:29105"/>
        <note>catalytic</note>
    </ligand>
</feature>
<evidence type="ECO:0000256" key="9">
    <source>
        <dbReference type="ARBA" id="ARBA00022857"/>
    </source>
</evidence>
<dbReference type="PIRSF" id="PIRSF006769">
    <property type="entry name" value="RibD"/>
    <property type="match status" value="1"/>
</dbReference>
<organism evidence="19 20">
    <name type="scientific">Allobranchiibius huperziae</name>
    <dbReference type="NCBI Taxonomy" id="1874116"/>
    <lineage>
        <taxon>Bacteria</taxon>
        <taxon>Bacillati</taxon>
        <taxon>Actinomycetota</taxon>
        <taxon>Actinomycetes</taxon>
        <taxon>Micrococcales</taxon>
        <taxon>Dermacoccaceae</taxon>
        <taxon>Allobranchiibius</taxon>
    </lineage>
</organism>
<evidence type="ECO:0000256" key="6">
    <source>
        <dbReference type="ARBA" id="ARBA00022619"/>
    </source>
</evidence>
<comment type="similarity">
    <text evidence="4 14">In the N-terminal section; belongs to the cytidine and deoxycytidylate deaminase family.</text>
</comment>